<dbReference type="EMBL" id="FOHT01000021">
    <property type="protein sequence ID" value="SET73672.1"/>
    <property type="molecule type" value="Genomic_DNA"/>
</dbReference>
<evidence type="ECO:0000259" key="1">
    <source>
        <dbReference type="Pfam" id="PF13472"/>
    </source>
</evidence>
<name>X5DV85_9BACT</name>
<keyword evidence="4" id="KW-1185">Reference proteome</keyword>
<evidence type="ECO:0000313" key="2">
    <source>
        <dbReference type="EMBL" id="AHW59105.1"/>
    </source>
</evidence>
<accession>X5DV85</accession>
<evidence type="ECO:0000313" key="3">
    <source>
        <dbReference type="EMBL" id="SET73672.1"/>
    </source>
</evidence>
<proteinExistence type="predicted"/>
<dbReference type="AlphaFoldDB" id="X5DV85"/>
<dbReference type="KEGG" id="dori:FH5T_04550"/>
<dbReference type="GO" id="GO:0016788">
    <property type="term" value="F:hydrolase activity, acting on ester bonds"/>
    <property type="evidence" value="ECO:0007669"/>
    <property type="project" value="UniProtKB-ARBA"/>
</dbReference>
<organism evidence="3 5">
    <name type="scientific">Draconibacterium orientale</name>
    <dbReference type="NCBI Taxonomy" id="1168034"/>
    <lineage>
        <taxon>Bacteria</taxon>
        <taxon>Pseudomonadati</taxon>
        <taxon>Bacteroidota</taxon>
        <taxon>Bacteroidia</taxon>
        <taxon>Marinilabiliales</taxon>
        <taxon>Prolixibacteraceae</taxon>
        <taxon>Draconibacterium</taxon>
    </lineage>
</organism>
<dbReference type="EMBL" id="CP007451">
    <property type="protein sequence ID" value="AHW59105.1"/>
    <property type="molecule type" value="Genomic_DNA"/>
</dbReference>
<dbReference type="Gene3D" id="3.40.50.1110">
    <property type="entry name" value="SGNH hydrolase"/>
    <property type="match status" value="1"/>
</dbReference>
<evidence type="ECO:0000313" key="4">
    <source>
        <dbReference type="Proteomes" id="UP000023772"/>
    </source>
</evidence>
<sequence length="244" mass="27460">MSRILFIFLIFAGLACTDKENPVIMNVIPEPSEFNENDNQDSTFYYLALGDSYTIGESVEENERFPVQLVTQLKAAGFGMQPAKIVARTGWTTDELAAAIENENLKESYNLVTLLIGVNNQYRGRGADDYRGEFRNNLQTAIKYAGNKAQNVIVISIPDYGVTPFGQNLNPEKIAKEIDEYNAINFQETLQANARYVEITAISREALNDEMLVASDGLHPSGEMYRRWVDKILSEAKEILENQK</sequence>
<dbReference type="CDD" id="cd01832">
    <property type="entry name" value="SGNH_hydrolase_like_1"/>
    <property type="match status" value="1"/>
</dbReference>
<dbReference type="HOGENOM" id="CLU_091355_0_0_10"/>
<evidence type="ECO:0000313" key="5">
    <source>
        <dbReference type="Proteomes" id="UP000181981"/>
    </source>
</evidence>
<dbReference type="Proteomes" id="UP000023772">
    <property type="component" value="Chromosome"/>
</dbReference>
<protein>
    <submittedName>
        <fullName evidence="2 3">Lysophospholipase</fullName>
    </submittedName>
</protein>
<dbReference type="PROSITE" id="PS51257">
    <property type="entry name" value="PROKAR_LIPOPROTEIN"/>
    <property type="match status" value="1"/>
</dbReference>
<dbReference type="RefSeq" id="WP_217642945.1">
    <property type="nucleotide sequence ID" value="NZ_FOHT01000021.1"/>
</dbReference>
<feature type="domain" description="SGNH hydrolase-type esterase" evidence="1">
    <location>
        <begin position="48"/>
        <end position="227"/>
    </location>
</feature>
<dbReference type="STRING" id="1168034.FH5T_04550"/>
<dbReference type="eggNOG" id="COG2755">
    <property type="taxonomic scope" value="Bacteria"/>
</dbReference>
<dbReference type="Pfam" id="PF13472">
    <property type="entry name" value="Lipase_GDSL_2"/>
    <property type="match status" value="1"/>
</dbReference>
<dbReference type="Proteomes" id="UP000181981">
    <property type="component" value="Unassembled WGS sequence"/>
</dbReference>
<dbReference type="SUPFAM" id="SSF52266">
    <property type="entry name" value="SGNH hydrolase"/>
    <property type="match status" value="1"/>
</dbReference>
<dbReference type="InterPro" id="IPR036514">
    <property type="entry name" value="SGNH_hydro_sf"/>
</dbReference>
<reference evidence="3 5" key="2">
    <citation type="submission" date="2016-10" db="EMBL/GenBank/DDBJ databases">
        <authorList>
            <person name="de Groot N.N."/>
        </authorList>
    </citation>
    <scope>NUCLEOTIDE SEQUENCE [LARGE SCALE GENOMIC DNA]</scope>
    <source>
        <strain evidence="3 5">DSM 25947</strain>
    </source>
</reference>
<reference evidence="2 4" key="1">
    <citation type="submission" date="2014-03" db="EMBL/GenBank/DDBJ databases">
        <title>Complete genome sequence of a deeply braunched marine Bacteroidia bacterium Draconibacterium orientale type strain FH5T.</title>
        <authorList>
            <person name="Li X."/>
            <person name="Wang X."/>
            <person name="Xie Z."/>
            <person name="Du Z."/>
            <person name="Chen G."/>
        </authorList>
    </citation>
    <scope>NUCLEOTIDE SEQUENCE [LARGE SCALE GENOMIC DNA]</scope>
    <source>
        <strain evidence="2 4">FH5</strain>
    </source>
</reference>
<gene>
    <name evidence="2" type="ORF">FH5T_04550</name>
    <name evidence="3" type="ORF">SAMN05444285_12180</name>
</gene>
<dbReference type="InterPro" id="IPR013830">
    <property type="entry name" value="SGNH_hydro"/>
</dbReference>